<evidence type="ECO:0000256" key="2">
    <source>
        <dbReference type="ARBA" id="ARBA00005993"/>
    </source>
</evidence>
<evidence type="ECO:0000256" key="11">
    <source>
        <dbReference type="SAM" id="MobiDB-lite"/>
    </source>
</evidence>
<dbReference type="GO" id="GO:0004879">
    <property type="term" value="F:nuclear receptor activity"/>
    <property type="evidence" value="ECO:0007669"/>
    <property type="project" value="TreeGrafter"/>
</dbReference>
<name>A0AA39HEH6_9BILA</name>
<feature type="domain" description="Nuclear receptor" evidence="12">
    <location>
        <begin position="67"/>
        <end position="142"/>
    </location>
</feature>
<evidence type="ECO:0008006" key="16">
    <source>
        <dbReference type="Google" id="ProtNLM"/>
    </source>
</evidence>
<feature type="compositionally biased region" description="Basic and acidic residues" evidence="11">
    <location>
        <begin position="148"/>
        <end position="177"/>
    </location>
</feature>
<evidence type="ECO:0000256" key="5">
    <source>
        <dbReference type="ARBA" id="ARBA00022833"/>
    </source>
</evidence>
<dbReference type="Gene3D" id="3.30.50.10">
    <property type="entry name" value="Erythroid Transcription Factor GATA-1, subunit A"/>
    <property type="match status" value="1"/>
</dbReference>
<keyword evidence="7" id="KW-0238">DNA-binding</keyword>
<evidence type="ECO:0000256" key="1">
    <source>
        <dbReference type="ARBA" id="ARBA00004123"/>
    </source>
</evidence>
<evidence type="ECO:0000256" key="3">
    <source>
        <dbReference type="ARBA" id="ARBA00022723"/>
    </source>
</evidence>
<evidence type="ECO:0000256" key="6">
    <source>
        <dbReference type="ARBA" id="ARBA00023015"/>
    </source>
</evidence>
<comment type="similarity">
    <text evidence="2">Belongs to the nuclear hormone receptor family.</text>
</comment>
<dbReference type="InterPro" id="IPR013088">
    <property type="entry name" value="Znf_NHR/GATA"/>
</dbReference>
<dbReference type="PROSITE" id="PS51030">
    <property type="entry name" value="NUCLEAR_REC_DBD_2"/>
    <property type="match status" value="1"/>
</dbReference>
<evidence type="ECO:0000313" key="14">
    <source>
        <dbReference type="EMBL" id="KAK0404361.1"/>
    </source>
</evidence>
<dbReference type="GO" id="GO:0006950">
    <property type="term" value="P:response to stress"/>
    <property type="evidence" value="ECO:0007669"/>
    <property type="project" value="UniProtKB-ARBA"/>
</dbReference>
<keyword evidence="9" id="KW-0675">Receptor</keyword>
<dbReference type="PROSITE" id="PS51843">
    <property type="entry name" value="NR_LBD"/>
    <property type="match status" value="1"/>
</dbReference>
<dbReference type="SUPFAM" id="SSF48508">
    <property type="entry name" value="Nuclear receptor ligand-binding domain"/>
    <property type="match status" value="1"/>
</dbReference>
<keyword evidence="3" id="KW-0479">Metal-binding</keyword>
<dbReference type="PRINTS" id="PR00047">
    <property type="entry name" value="STROIDFINGER"/>
</dbReference>
<feature type="region of interest" description="Disordered" evidence="11">
    <location>
        <begin position="1"/>
        <end position="58"/>
    </location>
</feature>
<keyword evidence="8" id="KW-0804">Transcription</keyword>
<dbReference type="SUPFAM" id="SSF57716">
    <property type="entry name" value="Glucocorticoid receptor-like (DNA-binding domain)"/>
    <property type="match status" value="1"/>
</dbReference>
<keyword evidence="6" id="KW-0805">Transcription regulation</keyword>
<proteinExistence type="inferred from homology"/>
<keyword evidence="10" id="KW-0539">Nucleus</keyword>
<dbReference type="SMART" id="SM00430">
    <property type="entry name" value="HOLI"/>
    <property type="match status" value="1"/>
</dbReference>
<dbReference type="Proteomes" id="UP001175271">
    <property type="component" value="Unassembled WGS sequence"/>
</dbReference>
<keyword evidence="5" id="KW-0862">Zinc</keyword>
<feature type="region of interest" description="Disordered" evidence="11">
    <location>
        <begin position="148"/>
        <end position="185"/>
    </location>
</feature>
<dbReference type="GO" id="GO:0000978">
    <property type="term" value="F:RNA polymerase II cis-regulatory region sequence-specific DNA binding"/>
    <property type="evidence" value="ECO:0007669"/>
    <property type="project" value="TreeGrafter"/>
</dbReference>
<dbReference type="PANTHER" id="PTHR24082:SF508">
    <property type="entry name" value="NUCLEAR HORMONE RECEPTOR FAMILY MEMBER NHR-48"/>
    <property type="match status" value="1"/>
</dbReference>
<dbReference type="GO" id="GO:0008270">
    <property type="term" value="F:zinc ion binding"/>
    <property type="evidence" value="ECO:0007669"/>
    <property type="project" value="UniProtKB-KW"/>
</dbReference>
<evidence type="ECO:0000256" key="8">
    <source>
        <dbReference type="ARBA" id="ARBA00023163"/>
    </source>
</evidence>
<dbReference type="SMART" id="SM00399">
    <property type="entry name" value="ZnF_C4"/>
    <property type="match status" value="1"/>
</dbReference>
<dbReference type="Gene3D" id="1.10.565.10">
    <property type="entry name" value="Retinoid X Receptor"/>
    <property type="match status" value="1"/>
</dbReference>
<accession>A0AA39HEH6</accession>
<comment type="caution">
    <text evidence="14">The sequence shown here is derived from an EMBL/GenBank/DDBJ whole genome shotgun (WGS) entry which is preliminary data.</text>
</comment>
<dbReference type="FunFam" id="3.30.50.10:FF:000042">
    <property type="entry name" value="Nuclear hormone receptor HR96"/>
    <property type="match status" value="1"/>
</dbReference>
<organism evidence="14 15">
    <name type="scientific">Steinernema hermaphroditum</name>
    <dbReference type="NCBI Taxonomy" id="289476"/>
    <lineage>
        <taxon>Eukaryota</taxon>
        <taxon>Metazoa</taxon>
        <taxon>Ecdysozoa</taxon>
        <taxon>Nematoda</taxon>
        <taxon>Chromadorea</taxon>
        <taxon>Rhabditida</taxon>
        <taxon>Tylenchina</taxon>
        <taxon>Panagrolaimomorpha</taxon>
        <taxon>Strongyloidoidea</taxon>
        <taxon>Steinernematidae</taxon>
        <taxon>Steinernema</taxon>
    </lineage>
</organism>
<reference evidence="14" key="1">
    <citation type="submission" date="2023-06" db="EMBL/GenBank/DDBJ databases">
        <title>Genomic analysis of the entomopathogenic nematode Steinernema hermaphroditum.</title>
        <authorList>
            <person name="Schwarz E.M."/>
            <person name="Heppert J.K."/>
            <person name="Baniya A."/>
            <person name="Schwartz H.T."/>
            <person name="Tan C.-H."/>
            <person name="Antoshechkin I."/>
            <person name="Sternberg P.W."/>
            <person name="Goodrich-Blair H."/>
            <person name="Dillman A.R."/>
        </authorList>
    </citation>
    <scope>NUCLEOTIDE SEQUENCE</scope>
    <source>
        <strain evidence="14">PS9179</strain>
        <tissue evidence="14">Whole animal</tissue>
    </source>
</reference>
<feature type="domain" description="NR LBD" evidence="13">
    <location>
        <begin position="619"/>
        <end position="828"/>
    </location>
</feature>
<dbReference type="GO" id="GO:0005634">
    <property type="term" value="C:nucleus"/>
    <property type="evidence" value="ECO:0007669"/>
    <property type="project" value="UniProtKB-SubCell"/>
</dbReference>
<dbReference type="PROSITE" id="PS00031">
    <property type="entry name" value="NUCLEAR_REC_DBD_1"/>
    <property type="match status" value="1"/>
</dbReference>
<gene>
    <name evidence="14" type="ORF">QR680_017422</name>
</gene>
<evidence type="ECO:0000259" key="13">
    <source>
        <dbReference type="PROSITE" id="PS51843"/>
    </source>
</evidence>
<sequence length="828" mass="89639">MNSLAANGDAKGLASEFSRPSPPSFPQERNGSVSSDNGGQNETPPSSSRKRTGSSCNSGTAEKRVATKVCRICGDKAFSYNFNVITCESCKAFFRRNALKEKEIRCPFNQNCDINVVSRRFCQYCRLTKCFNEGMKKEWIMSDEARLEKKKRVQDNRERRMAEAKTREEARRQHAGTDVDSNGGTLSSVEEQTAQQIVTQEETVSTPGGVVSTLPYYPPSVPAPRVSSPQQSLHIPSPVAPTASILPTAVAAPTHPGSLTSSLTVPPQLIADATPTIAVPEITMNGALANPMAASIGLAPLNSEPHVQSLLAQTVQAVSHQPTASSLVNPELAAVQLNELAQVALAQQQQQLAAAAVQQQIAAAAQQTHAVQVQQVVEAAAAIAQQHQHQAVAQQQQALEAAVAHAQQQQLVAAVAAATATGIAPTPPQVAAAVAAATATRIDTTPPQTLFQPNPVVVPPQTVVVPPSIVAPSQSIIVPPAQPVAQSVQSSTTAQATRKDMVAVSREFLAKLLTSMQSRPPERKESSPPPPTEAPVKCECKCRCGRYPGETLIVDQVMMDLLENSTNQCDEGTSWIDRPTEDMTPFEKELVNCISDDARNAAESGGSVEDEEDLEMSEYDQDLLDEISEAMKKTHRISAPDWVFTTGRNASDTEIIQEAIKATTIFCQEIDVFCKLSLEDQKIIVKVGCLGFMILNAARSFNFLTIGAAATNRIHDISIRLFKMFHSEWKSSEAVISVMCMLLLFDPDVSGIENVEGLDDEYDQYSLLMEKVMYQQYGNDRSKTHSEFNEVQALLRSVASSLSTLNELLDTARTDSAILAILENRIDY</sequence>
<keyword evidence="15" id="KW-1185">Reference proteome</keyword>
<evidence type="ECO:0000256" key="10">
    <source>
        <dbReference type="ARBA" id="ARBA00023242"/>
    </source>
</evidence>
<dbReference type="InterPro" id="IPR000536">
    <property type="entry name" value="Nucl_hrmn_rcpt_lig-bd"/>
</dbReference>
<evidence type="ECO:0000256" key="7">
    <source>
        <dbReference type="ARBA" id="ARBA00023125"/>
    </source>
</evidence>
<protein>
    <recommendedName>
        <fullName evidence="16">Nuclear receptor domain-containing protein</fullName>
    </recommendedName>
</protein>
<evidence type="ECO:0000259" key="12">
    <source>
        <dbReference type="PROSITE" id="PS51030"/>
    </source>
</evidence>
<dbReference type="AlphaFoldDB" id="A0AA39HEH6"/>
<dbReference type="InterPro" id="IPR050234">
    <property type="entry name" value="Nuclear_hormone_rcpt_NR1"/>
</dbReference>
<dbReference type="InterPro" id="IPR001628">
    <property type="entry name" value="Znf_hrmn_rcpt"/>
</dbReference>
<feature type="compositionally biased region" description="Polar residues" evidence="11">
    <location>
        <begin position="30"/>
        <end position="58"/>
    </location>
</feature>
<dbReference type="InterPro" id="IPR035500">
    <property type="entry name" value="NHR-like_dom_sf"/>
</dbReference>
<feature type="region of interest" description="Disordered" evidence="11">
    <location>
        <begin position="514"/>
        <end position="535"/>
    </location>
</feature>
<comment type="subcellular location">
    <subcellularLocation>
        <location evidence="1">Nucleus</location>
    </subcellularLocation>
</comment>
<evidence type="ECO:0000256" key="4">
    <source>
        <dbReference type="ARBA" id="ARBA00022771"/>
    </source>
</evidence>
<evidence type="ECO:0000256" key="9">
    <source>
        <dbReference type="ARBA" id="ARBA00023170"/>
    </source>
</evidence>
<dbReference type="GO" id="GO:0000122">
    <property type="term" value="P:negative regulation of transcription by RNA polymerase II"/>
    <property type="evidence" value="ECO:0007669"/>
    <property type="project" value="TreeGrafter"/>
</dbReference>
<dbReference type="Pfam" id="PF00105">
    <property type="entry name" value="zf-C4"/>
    <property type="match status" value="1"/>
</dbReference>
<dbReference type="CDD" id="cd06966">
    <property type="entry name" value="NR_DBD_CAR"/>
    <property type="match status" value="1"/>
</dbReference>
<dbReference type="EMBL" id="JAUCMV010000004">
    <property type="protein sequence ID" value="KAK0404361.1"/>
    <property type="molecule type" value="Genomic_DNA"/>
</dbReference>
<dbReference type="GO" id="GO:0045944">
    <property type="term" value="P:positive regulation of transcription by RNA polymerase II"/>
    <property type="evidence" value="ECO:0007669"/>
    <property type="project" value="TreeGrafter"/>
</dbReference>
<keyword evidence="4" id="KW-0863">Zinc-finger</keyword>
<dbReference type="PANTHER" id="PTHR24082">
    <property type="entry name" value="NUCLEAR HORMONE RECEPTOR"/>
    <property type="match status" value="1"/>
</dbReference>
<dbReference type="GO" id="GO:0030154">
    <property type="term" value="P:cell differentiation"/>
    <property type="evidence" value="ECO:0007669"/>
    <property type="project" value="TreeGrafter"/>
</dbReference>
<evidence type="ECO:0000313" key="15">
    <source>
        <dbReference type="Proteomes" id="UP001175271"/>
    </source>
</evidence>